<name>A0ABP0LR72_9DINO</name>
<reference evidence="2 3" key="1">
    <citation type="submission" date="2024-02" db="EMBL/GenBank/DDBJ databases">
        <authorList>
            <person name="Chen Y."/>
            <person name="Shah S."/>
            <person name="Dougan E. K."/>
            <person name="Thang M."/>
            <person name="Chan C."/>
        </authorList>
    </citation>
    <scope>NUCLEOTIDE SEQUENCE [LARGE SCALE GENOMIC DNA]</scope>
</reference>
<evidence type="ECO:0000256" key="1">
    <source>
        <dbReference type="SAM" id="SignalP"/>
    </source>
</evidence>
<keyword evidence="1" id="KW-0732">Signal</keyword>
<organism evidence="2 3">
    <name type="scientific">Durusdinium trenchii</name>
    <dbReference type="NCBI Taxonomy" id="1381693"/>
    <lineage>
        <taxon>Eukaryota</taxon>
        <taxon>Sar</taxon>
        <taxon>Alveolata</taxon>
        <taxon>Dinophyceae</taxon>
        <taxon>Suessiales</taxon>
        <taxon>Symbiodiniaceae</taxon>
        <taxon>Durusdinium</taxon>
    </lineage>
</organism>
<evidence type="ECO:0000313" key="2">
    <source>
        <dbReference type="EMBL" id="CAK9040867.1"/>
    </source>
</evidence>
<dbReference type="Proteomes" id="UP001642464">
    <property type="component" value="Unassembled WGS sequence"/>
</dbReference>
<sequence>MAWFKALLIAALGHAEAQHLVEMHKIIGIECGQVGLEPSWADSLQELVGLQEGPCESSGFSEAAGSKEVDLPLIGAFSFAIFRKPDILGIAVQLGQQLGGDPATRGHACCQRCEKDSEKYVRVASGNCQETCLSAGKKLIISMAGLLEPGFQRGPSCASQGFPVLNATLTKGLEPAGFSWDVYKPQPAHTQTFHKVAAGICGELTLSDEQSQFGLLDEGTCISEGYTESMGKQEIPGLESADIALYRKAGDLDLVDAMHMLFAALTQDTVALYKVVGEVCSEASVDRKFVQPLMAMSFAEGSCQENGFTEPSGSQSFNIFVTDVQLALYRKAGGLAFHI</sequence>
<protein>
    <submittedName>
        <fullName evidence="2">PAS domain-containing protein</fullName>
    </submittedName>
</protein>
<keyword evidence="3" id="KW-1185">Reference proteome</keyword>
<comment type="caution">
    <text evidence="2">The sequence shown here is derived from an EMBL/GenBank/DDBJ whole genome shotgun (WGS) entry which is preliminary data.</text>
</comment>
<gene>
    <name evidence="2" type="ORF">SCF082_LOCUS23690</name>
</gene>
<proteinExistence type="predicted"/>
<feature type="chain" id="PRO_5045159582" evidence="1">
    <location>
        <begin position="18"/>
        <end position="339"/>
    </location>
</feature>
<feature type="signal peptide" evidence="1">
    <location>
        <begin position="1"/>
        <end position="17"/>
    </location>
</feature>
<dbReference type="EMBL" id="CAXAMM010017324">
    <property type="protein sequence ID" value="CAK9040867.1"/>
    <property type="molecule type" value="Genomic_DNA"/>
</dbReference>
<evidence type="ECO:0000313" key="3">
    <source>
        <dbReference type="Proteomes" id="UP001642464"/>
    </source>
</evidence>
<accession>A0ABP0LR72</accession>